<evidence type="ECO:0000256" key="2">
    <source>
        <dbReference type="ARBA" id="ARBA00005979"/>
    </source>
</evidence>
<protein>
    <recommendedName>
        <fullName evidence="4">NADH:flavin oxidoreductase/NADH oxidase N-terminal domain-containing protein</fullName>
    </recommendedName>
</protein>
<dbReference type="STRING" id="1114924.SAMN05216258_101223"/>
<sequence>MSPLLSPVRLGALSLPNRIVMSPLTRCRAEPGTGAVPAMMVDYYAQRASAGLIVSEGIPVSPMGVGYRGVSGLWTEAQTAGWRRVTAAVHAAGGRIVAQLWHVGRLSDPVHLGGRAPVAPSALPAEGTVTLVRPKRGWQTPRALETAEVAGVVAEFAEAARNALRAGFDGVEVHGANGYLIDQFLQAGSNRRADRYGGGVENRARLLLEIVDALIPIWGADRIGVHLSPRDGHSMSDPDPAALFGHVAEALGRRRLAFLFAREAVRPDSLAPMMRRVFGGPLIANEKLTPESAAALVAAGEAEAAAFGKLFIANPDLPARIAAGAPLATPDPAGFYARGPEGYVDYPTLAGAI</sequence>
<dbReference type="Proteomes" id="UP000199377">
    <property type="component" value="Unassembled WGS sequence"/>
</dbReference>
<evidence type="ECO:0000256" key="3">
    <source>
        <dbReference type="ARBA" id="ARBA00023002"/>
    </source>
</evidence>
<dbReference type="PANTHER" id="PTHR22893">
    <property type="entry name" value="NADH OXIDOREDUCTASE-RELATED"/>
    <property type="match status" value="1"/>
</dbReference>
<dbReference type="GO" id="GO:0005829">
    <property type="term" value="C:cytosol"/>
    <property type="evidence" value="ECO:0007669"/>
    <property type="project" value="UniProtKB-ARBA"/>
</dbReference>
<dbReference type="InterPro" id="IPR001155">
    <property type="entry name" value="OxRdtase_FMN_N"/>
</dbReference>
<evidence type="ECO:0000259" key="4">
    <source>
        <dbReference type="Pfam" id="PF00724"/>
    </source>
</evidence>
<dbReference type="InterPro" id="IPR013785">
    <property type="entry name" value="Aldolase_TIM"/>
</dbReference>
<gene>
    <name evidence="5" type="ORF">SAMN05216258_101223</name>
</gene>
<dbReference type="Pfam" id="PF00724">
    <property type="entry name" value="Oxidored_FMN"/>
    <property type="match status" value="1"/>
</dbReference>
<dbReference type="OrthoDB" id="9784632at2"/>
<keyword evidence="3" id="KW-0560">Oxidoreductase</keyword>
<comment type="cofactor">
    <cofactor evidence="1">
        <name>FMN</name>
        <dbReference type="ChEBI" id="CHEBI:58210"/>
    </cofactor>
</comment>
<feature type="domain" description="NADH:flavin oxidoreductase/NADH oxidase N-terminal" evidence="4">
    <location>
        <begin position="4"/>
        <end position="326"/>
    </location>
</feature>
<dbReference type="Gene3D" id="3.20.20.70">
    <property type="entry name" value="Aldolase class I"/>
    <property type="match status" value="1"/>
</dbReference>
<dbReference type="GO" id="GO:0016628">
    <property type="term" value="F:oxidoreductase activity, acting on the CH-CH group of donors, NAD or NADP as acceptor"/>
    <property type="evidence" value="ECO:0007669"/>
    <property type="project" value="UniProtKB-ARBA"/>
</dbReference>
<name>A0A1I3BNG8_9RHOB</name>
<dbReference type="PANTHER" id="PTHR22893:SF98">
    <property type="entry name" value="OXIDOREDUCTASE"/>
    <property type="match status" value="1"/>
</dbReference>
<accession>A0A1I3BNG8</accession>
<dbReference type="CDD" id="cd02933">
    <property type="entry name" value="OYE_like_FMN"/>
    <property type="match status" value="1"/>
</dbReference>
<dbReference type="AlphaFoldDB" id="A0A1I3BNG8"/>
<dbReference type="InterPro" id="IPR045247">
    <property type="entry name" value="Oye-like"/>
</dbReference>
<keyword evidence="6" id="KW-1185">Reference proteome</keyword>
<dbReference type="RefSeq" id="WP_092856983.1">
    <property type="nucleotide sequence ID" value="NZ_FOQH01000001.1"/>
</dbReference>
<evidence type="ECO:0000256" key="1">
    <source>
        <dbReference type="ARBA" id="ARBA00001917"/>
    </source>
</evidence>
<dbReference type="SUPFAM" id="SSF51395">
    <property type="entry name" value="FMN-linked oxidoreductases"/>
    <property type="match status" value="1"/>
</dbReference>
<dbReference type="EMBL" id="FOQH01000001">
    <property type="protein sequence ID" value="SFH63835.1"/>
    <property type="molecule type" value="Genomic_DNA"/>
</dbReference>
<dbReference type="FunFam" id="3.20.20.70:FF:000059">
    <property type="entry name" value="N-ethylmaleimide reductase, FMN-linked"/>
    <property type="match status" value="1"/>
</dbReference>
<proteinExistence type="inferred from homology"/>
<comment type="similarity">
    <text evidence="2">Belongs to the NADH:flavin oxidoreductase/NADH oxidase family.</text>
</comment>
<organism evidence="5 6">
    <name type="scientific">Albimonas pacifica</name>
    <dbReference type="NCBI Taxonomy" id="1114924"/>
    <lineage>
        <taxon>Bacteria</taxon>
        <taxon>Pseudomonadati</taxon>
        <taxon>Pseudomonadota</taxon>
        <taxon>Alphaproteobacteria</taxon>
        <taxon>Rhodobacterales</taxon>
        <taxon>Paracoccaceae</taxon>
        <taxon>Albimonas</taxon>
    </lineage>
</organism>
<dbReference type="GO" id="GO:0010181">
    <property type="term" value="F:FMN binding"/>
    <property type="evidence" value="ECO:0007669"/>
    <property type="project" value="InterPro"/>
</dbReference>
<evidence type="ECO:0000313" key="6">
    <source>
        <dbReference type="Proteomes" id="UP000199377"/>
    </source>
</evidence>
<evidence type="ECO:0000313" key="5">
    <source>
        <dbReference type="EMBL" id="SFH63835.1"/>
    </source>
</evidence>
<reference evidence="5 6" key="1">
    <citation type="submission" date="2016-10" db="EMBL/GenBank/DDBJ databases">
        <authorList>
            <person name="de Groot N.N."/>
        </authorList>
    </citation>
    <scope>NUCLEOTIDE SEQUENCE [LARGE SCALE GENOMIC DNA]</scope>
    <source>
        <strain evidence="5 6">CGMCC 1.11030</strain>
    </source>
</reference>